<protein>
    <submittedName>
        <fullName evidence="2">Uncharacterized protein</fullName>
    </submittedName>
</protein>
<evidence type="ECO:0000313" key="3">
    <source>
        <dbReference type="Proteomes" id="UP000829364"/>
    </source>
</evidence>
<accession>A0A9Q8VDU4</accession>
<keyword evidence="3" id="KW-1185">Reference proteome</keyword>
<name>A0A9Q8VDU4_9HYPO</name>
<dbReference type="KEGG" id="ptkz:JDV02_007167"/>
<feature type="region of interest" description="Disordered" evidence="1">
    <location>
        <begin position="37"/>
        <end position="56"/>
    </location>
</feature>
<dbReference type="GeneID" id="72069116"/>
<dbReference type="EMBL" id="CP086359">
    <property type="protein sequence ID" value="UNI21152.1"/>
    <property type="molecule type" value="Genomic_DNA"/>
</dbReference>
<dbReference type="RefSeq" id="XP_047844633.1">
    <property type="nucleotide sequence ID" value="XM_047988635.1"/>
</dbReference>
<proteinExistence type="predicted"/>
<organism evidence="2 3">
    <name type="scientific">Purpureocillium takamizusanense</name>
    <dbReference type="NCBI Taxonomy" id="2060973"/>
    <lineage>
        <taxon>Eukaryota</taxon>
        <taxon>Fungi</taxon>
        <taxon>Dikarya</taxon>
        <taxon>Ascomycota</taxon>
        <taxon>Pezizomycotina</taxon>
        <taxon>Sordariomycetes</taxon>
        <taxon>Hypocreomycetidae</taxon>
        <taxon>Hypocreales</taxon>
        <taxon>Ophiocordycipitaceae</taxon>
        <taxon>Purpureocillium</taxon>
    </lineage>
</organism>
<dbReference type="Proteomes" id="UP000829364">
    <property type="component" value="Chromosome 6"/>
</dbReference>
<gene>
    <name evidence="2" type="ORF">JDV02_007167</name>
</gene>
<sequence>MYCPGSSPAGSKAAPKQHLLPCLVHVGSLSPGCFRCGRRPRSPAPPPPPPSSPRFPSLGMEQLWTCRQTMFFCKDAQHCVYHSLLGEPQHGTEHTYKPDHLRRA</sequence>
<evidence type="ECO:0000256" key="1">
    <source>
        <dbReference type="SAM" id="MobiDB-lite"/>
    </source>
</evidence>
<feature type="compositionally biased region" description="Pro residues" evidence="1">
    <location>
        <begin position="42"/>
        <end position="53"/>
    </location>
</feature>
<evidence type="ECO:0000313" key="2">
    <source>
        <dbReference type="EMBL" id="UNI21152.1"/>
    </source>
</evidence>
<reference evidence="2" key="1">
    <citation type="submission" date="2021-11" db="EMBL/GenBank/DDBJ databases">
        <title>Purpureocillium_takamizusanense_genome.</title>
        <authorList>
            <person name="Nguyen N.-H."/>
        </authorList>
    </citation>
    <scope>NUCLEOTIDE SEQUENCE</scope>
    <source>
        <strain evidence="2">PT3</strain>
    </source>
</reference>
<dbReference type="AlphaFoldDB" id="A0A9Q8VDU4"/>